<feature type="compositionally biased region" description="Acidic residues" evidence="1">
    <location>
        <begin position="151"/>
        <end position="161"/>
    </location>
</feature>
<feature type="compositionally biased region" description="Low complexity" evidence="1">
    <location>
        <begin position="185"/>
        <end position="200"/>
    </location>
</feature>
<accession>A0AB34HHB6</accession>
<feature type="domain" description="FAM50A/XAP5 C-terminal" evidence="2">
    <location>
        <begin position="206"/>
        <end position="283"/>
    </location>
</feature>
<dbReference type="GO" id="GO:0006325">
    <property type="term" value="P:chromatin organization"/>
    <property type="evidence" value="ECO:0007669"/>
    <property type="project" value="TreeGrafter"/>
</dbReference>
<gene>
    <name evidence="3" type="ORF">J1605_004576</name>
</gene>
<evidence type="ECO:0000259" key="2">
    <source>
        <dbReference type="Pfam" id="PF04921"/>
    </source>
</evidence>
<dbReference type="AlphaFoldDB" id="A0AB34HHB6"/>
<dbReference type="EMBL" id="JAIQCJ010001354">
    <property type="protein sequence ID" value="KAJ8790603.1"/>
    <property type="molecule type" value="Genomic_DNA"/>
</dbReference>
<feature type="region of interest" description="Disordered" evidence="1">
    <location>
        <begin position="242"/>
        <end position="261"/>
    </location>
</feature>
<feature type="compositionally biased region" description="Basic and acidic residues" evidence="1">
    <location>
        <begin position="65"/>
        <end position="82"/>
    </location>
</feature>
<proteinExistence type="predicted"/>
<reference evidence="3 4" key="1">
    <citation type="submission" date="2022-11" db="EMBL/GenBank/DDBJ databases">
        <title>Whole genome sequence of Eschrichtius robustus ER-17-0199.</title>
        <authorList>
            <person name="Bruniche-Olsen A."/>
            <person name="Black A.N."/>
            <person name="Fields C.J."/>
            <person name="Walden K."/>
            <person name="Dewoody J.A."/>
        </authorList>
    </citation>
    <scope>NUCLEOTIDE SEQUENCE [LARGE SCALE GENOMIC DNA]</scope>
    <source>
        <strain evidence="3">ER-17-0199</strain>
        <tissue evidence="3">Blubber</tissue>
    </source>
</reference>
<keyword evidence="4" id="KW-1185">Reference proteome</keyword>
<feature type="region of interest" description="Disordered" evidence="1">
    <location>
        <begin position="1"/>
        <end position="200"/>
    </location>
</feature>
<dbReference type="InterPro" id="IPR048337">
    <property type="entry name" value="FAM50A/XAP5_C"/>
</dbReference>
<name>A0AB34HHB6_ESCRO</name>
<organism evidence="3 4">
    <name type="scientific">Eschrichtius robustus</name>
    <name type="common">California gray whale</name>
    <name type="synonym">Eschrichtius gibbosus</name>
    <dbReference type="NCBI Taxonomy" id="9764"/>
    <lineage>
        <taxon>Eukaryota</taxon>
        <taxon>Metazoa</taxon>
        <taxon>Chordata</taxon>
        <taxon>Craniata</taxon>
        <taxon>Vertebrata</taxon>
        <taxon>Euteleostomi</taxon>
        <taxon>Mammalia</taxon>
        <taxon>Eutheria</taxon>
        <taxon>Laurasiatheria</taxon>
        <taxon>Artiodactyla</taxon>
        <taxon>Whippomorpha</taxon>
        <taxon>Cetacea</taxon>
        <taxon>Mysticeti</taxon>
        <taxon>Eschrichtiidae</taxon>
        <taxon>Eschrichtius</taxon>
    </lineage>
</organism>
<protein>
    <recommendedName>
        <fullName evidence="2">FAM50A/XAP5 C-terminal domain-containing protein</fullName>
    </recommendedName>
</protein>
<comment type="caution">
    <text evidence="3">The sequence shown here is derived from an EMBL/GenBank/DDBJ whole genome shotgun (WGS) entry which is preliminary data.</text>
</comment>
<dbReference type="PANTHER" id="PTHR12722:SF1">
    <property type="entry name" value="PROTEIN FAM50B"/>
    <property type="match status" value="1"/>
</dbReference>
<sequence>MGMEEEGRAPCFCSPLRSPRGGSELPGRGREHAARVARGSRRAGQLGTRAPRAGRPSPAPAQPAREAEAHAGPEAARRRGDRQQGQGGPEGLAHCDAADAEPKRSTVGLLTPNDRKARHEALVRPRERQRPQRERRGRRRRRICGLSFPPDDGDEDPEGGDPESKDAAADTSFLPDRGRAEGRGHAAAAQRGPDGAAPRLPRAARIRPHDHTSYDRMVAQARGNCGPLFAFDVHDGVRLRSDAPLEEDESHAGEAALRRRREQNQRLFPARRWEPYDPGERWDGCTVR</sequence>
<dbReference type="InterPro" id="IPR007005">
    <property type="entry name" value="XAP5"/>
</dbReference>
<dbReference type="Proteomes" id="UP001159641">
    <property type="component" value="Unassembled WGS sequence"/>
</dbReference>
<dbReference type="GO" id="GO:0005634">
    <property type="term" value="C:nucleus"/>
    <property type="evidence" value="ECO:0007669"/>
    <property type="project" value="InterPro"/>
</dbReference>
<dbReference type="PANTHER" id="PTHR12722">
    <property type="entry name" value="XAP-5 PROTEIN-RELATED"/>
    <property type="match status" value="1"/>
</dbReference>
<evidence type="ECO:0000313" key="3">
    <source>
        <dbReference type="EMBL" id="KAJ8790603.1"/>
    </source>
</evidence>
<evidence type="ECO:0000256" key="1">
    <source>
        <dbReference type="SAM" id="MobiDB-lite"/>
    </source>
</evidence>
<feature type="compositionally biased region" description="Basic and acidic residues" evidence="1">
    <location>
        <begin position="113"/>
        <end position="134"/>
    </location>
</feature>
<dbReference type="Pfam" id="PF04921">
    <property type="entry name" value="XAP5"/>
    <property type="match status" value="1"/>
</dbReference>
<evidence type="ECO:0000313" key="4">
    <source>
        <dbReference type="Proteomes" id="UP001159641"/>
    </source>
</evidence>